<accession>B4W503</accession>
<dbReference type="STRING" id="118168.MC7420_8153"/>
<gene>
    <name evidence="1" type="ORF">MC7420_8153</name>
</gene>
<proteinExistence type="predicted"/>
<dbReference type="EMBL" id="DS989883">
    <property type="protein sequence ID" value="EDX70725.1"/>
    <property type="molecule type" value="Genomic_DNA"/>
</dbReference>
<keyword evidence="2" id="KW-1185">Reference proteome</keyword>
<name>B4W503_9CYAN</name>
<sequence length="38" mass="4748">MRLEQRSRIRACCQNLKPYRWFYVTKTLGYQDLPRLSR</sequence>
<organism evidence="1 2">
    <name type="scientific">Coleofasciculus chthonoplastes PCC 7420</name>
    <dbReference type="NCBI Taxonomy" id="118168"/>
    <lineage>
        <taxon>Bacteria</taxon>
        <taxon>Bacillati</taxon>
        <taxon>Cyanobacteriota</taxon>
        <taxon>Cyanophyceae</taxon>
        <taxon>Coleofasciculales</taxon>
        <taxon>Coleofasciculaceae</taxon>
        <taxon>Coleofasciculus</taxon>
    </lineage>
</organism>
<dbReference type="HOGENOM" id="CLU_3326820_0_0_3"/>
<dbReference type="AlphaFoldDB" id="B4W503"/>
<evidence type="ECO:0000313" key="2">
    <source>
        <dbReference type="Proteomes" id="UP000003835"/>
    </source>
</evidence>
<evidence type="ECO:0000313" key="1">
    <source>
        <dbReference type="EMBL" id="EDX70725.1"/>
    </source>
</evidence>
<reference evidence="1 2" key="1">
    <citation type="submission" date="2008-07" db="EMBL/GenBank/DDBJ databases">
        <authorList>
            <person name="Tandeau de Marsac N."/>
            <person name="Ferriera S."/>
            <person name="Johnson J."/>
            <person name="Kravitz S."/>
            <person name="Beeson K."/>
            <person name="Sutton G."/>
            <person name="Rogers Y.-H."/>
            <person name="Friedman R."/>
            <person name="Frazier M."/>
            <person name="Venter J.C."/>
        </authorList>
    </citation>
    <scope>NUCLEOTIDE SEQUENCE [LARGE SCALE GENOMIC DNA]</scope>
    <source>
        <strain evidence="1 2">PCC 7420</strain>
    </source>
</reference>
<protein>
    <submittedName>
        <fullName evidence="1">Uncharacterized protein</fullName>
    </submittedName>
</protein>
<dbReference type="Proteomes" id="UP000003835">
    <property type="component" value="Unassembled WGS sequence"/>
</dbReference>